<dbReference type="OrthoDB" id="426718at2759"/>
<evidence type="ECO:0000259" key="3">
    <source>
        <dbReference type="Pfam" id="PF01764"/>
    </source>
</evidence>
<dbReference type="PANTHER" id="PTHR46640">
    <property type="entry name" value="TRIACYLGLYCEROL LIPASE, PUTATIVE (AFU_ORTHOLOGUE AFUA_6G06510)-RELATED"/>
    <property type="match status" value="1"/>
</dbReference>
<dbReference type="InterPro" id="IPR051299">
    <property type="entry name" value="AB_hydrolase_lip/est"/>
</dbReference>
<keyword evidence="5" id="KW-1185">Reference proteome</keyword>
<dbReference type="AlphaFoldDB" id="A0A0G2E415"/>
<gene>
    <name evidence="4" type="ORF">UCRPC4_g05425</name>
</gene>
<organism evidence="4 5">
    <name type="scientific">Phaeomoniella chlamydospora</name>
    <name type="common">Phaeoacremonium chlamydosporum</name>
    <dbReference type="NCBI Taxonomy" id="158046"/>
    <lineage>
        <taxon>Eukaryota</taxon>
        <taxon>Fungi</taxon>
        <taxon>Dikarya</taxon>
        <taxon>Ascomycota</taxon>
        <taxon>Pezizomycotina</taxon>
        <taxon>Eurotiomycetes</taxon>
        <taxon>Chaetothyriomycetidae</taxon>
        <taxon>Phaeomoniellales</taxon>
        <taxon>Phaeomoniellaceae</taxon>
        <taxon>Phaeomoniella</taxon>
    </lineage>
</organism>
<evidence type="ECO:0000256" key="2">
    <source>
        <dbReference type="ARBA" id="ARBA00022801"/>
    </source>
</evidence>
<protein>
    <submittedName>
        <fullName evidence="4">Extracellular protein</fullName>
    </submittedName>
</protein>
<reference evidence="4 5" key="2">
    <citation type="submission" date="2015-05" db="EMBL/GenBank/DDBJ databases">
        <authorList>
            <person name="Morales-Cruz A."/>
            <person name="Amrine K.C."/>
            <person name="Cantu D."/>
        </authorList>
    </citation>
    <scope>NUCLEOTIDE SEQUENCE [LARGE SCALE GENOMIC DNA]</scope>
    <source>
        <strain evidence="4">UCRPC4</strain>
    </source>
</reference>
<dbReference type="SUPFAM" id="SSF53474">
    <property type="entry name" value="alpha/beta-Hydrolases"/>
    <property type="match status" value="1"/>
</dbReference>
<comment type="caution">
    <text evidence="4">The sequence shown here is derived from an EMBL/GenBank/DDBJ whole genome shotgun (WGS) entry which is preliminary data.</text>
</comment>
<keyword evidence="2" id="KW-0378">Hydrolase</keyword>
<reference evidence="4 5" key="1">
    <citation type="submission" date="2015-05" db="EMBL/GenBank/DDBJ databases">
        <title>Distinctive expansion of gene families associated with plant cell wall degradation and secondary metabolism in the genomes of grapevine trunk pathogens.</title>
        <authorList>
            <person name="Lawrence D.P."/>
            <person name="Travadon R."/>
            <person name="Rolshausen P.E."/>
            <person name="Baumgartner K."/>
        </authorList>
    </citation>
    <scope>NUCLEOTIDE SEQUENCE [LARGE SCALE GENOMIC DNA]</scope>
    <source>
        <strain evidence="4">UCRPC4</strain>
    </source>
</reference>
<dbReference type="CDD" id="cd00741">
    <property type="entry name" value="Lipase"/>
    <property type="match status" value="1"/>
</dbReference>
<dbReference type="GO" id="GO:0006629">
    <property type="term" value="P:lipid metabolic process"/>
    <property type="evidence" value="ECO:0007669"/>
    <property type="project" value="InterPro"/>
</dbReference>
<dbReference type="Pfam" id="PF01764">
    <property type="entry name" value="Lipase_3"/>
    <property type="match status" value="1"/>
</dbReference>
<dbReference type="EMBL" id="LCWF01000137">
    <property type="protein sequence ID" value="KKY17792.1"/>
    <property type="molecule type" value="Genomic_DNA"/>
</dbReference>
<name>A0A0G2E415_PHACM</name>
<dbReference type="GO" id="GO:0016787">
    <property type="term" value="F:hydrolase activity"/>
    <property type="evidence" value="ECO:0007669"/>
    <property type="project" value="UniProtKB-KW"/>
</dbReference>
<evidence type="ECO:0000256" key="1">
    <source>
        <dbReference type="ARBA" id="ARBA00022729"/>
    </source>
</evidence>
<dbReference type="Gene3D" id="3.40.50.1820">
    <property type="entry name" value="alpha/beta hydrolase"/>
    <property type="match status" value="1"/>
</dbReference>
<keyword evidence="1" id="KW-0732">Signal</keyword>
<feature type="domain" description="Fungal lipase-type" evidence="3">
    <location>
        <begin position="2"/>
        <end position="97"/>
    </location>
</feature>
<evidence type="ECO:0000313" key="4">
    <source>
        <dbReference type="EMBL" id="KKY17792.1"/>
    </source>
</evidence>
<dbReference type="Proteomes" id="UP000053317">
    <property type="component" value="Unassembled WGS sequence"/>
</dbReference>
<accession>A0A0G2E415</accession>
<evidence type="ECO:0000313" key="5">
    <source>
        <dbReference type="Proteomes" id="UP000053317"/>
    </source>
</evidence>
<dbReference type="InterPro" id="IPR029058">
    <property type="entry name" value="AB_hydrolase_fold"/>
</dbReference>
<sequence length="166" mass="18121">MGFWDSWLEARDGILSAIKDASDSYPDYENVIVGHSLGGAIATIAAGQLRTEGYPAGLFTFGSPRVGNPTTAEYISAQDGEQYRVTHTDDLVPKLPPTWLGYEHVSPEYWITSDTNVTVTTSDIEVFTGFNYTGGNADTSTSSTEAHSWYFNHISACAGDIDFEFK</sequence>
<dbReference type="InterPro" id="IPR002921">
    <property type="entry name" value="Fungal_lipase-type"/>
</dbReference>
<dbReference type="PANTHER" id="PTHR46640:SF1">
    <property type="entry name" value="FUNGAL LIPASE-LIKE DOMAIN-CONTAINING PROTEIN-RELATED"/>
    <property type="match status" value="1"/>
</dbReference>
<proteinExistence type="predicted"/>